<dbReference type="PROSITE" id="PS51273">
    <property type="entry name" value="GATASE_TYPE_1"/>
    <property type="match status" value="1"/>
</dbReference>
<evidence type="ECO:0000259" key="1">
    <source>
        <dbReference type="Pfam" id="PF00117"/>
    </source>
</evidence>
<dbReference type="InterPro" id="IPR017926">
    <property type="entry name" value="GATASE"/>
</dbReference>
<reference evidence="2 3" key="1">
    <citation type="submission" date="2017-08" db="EMBL/GenBank/DDBJ databases">
        <title>Infants hospitalized years apart are colonized by the same room-sourced microbial strains.</title>
        <authorList>
            <person name="Brooks B."/>
            <person name="Olm M.R."/>
            <person name="Firek B.A."/>
            <person name="Baker R."/>
            <person name="Thomas B.C."/>
            <person name="Morowitz M.J."/>
            <person name="Banfield J.F."/>
        </authorList>
    </citation>
    <scope>NUCLEOTIDE SEQUENCE [LARGE SCALE GENOMIC DNA]</scope>
    <source>
        <strain evidence="2">S2_005_003_R2_43</strain>
    </source>
</reference>
<dbReference type="PANTHER" id="PTHR42695:SF5">
    <property type="entry name" value="GLUTAMINE AMIDOTRANSFERASE YLR126C-RELATED"/>
    <property type="match status" value="1"/>
</dbReference>
<dbReference type="InterPro" id="IPR029062">
    <property type="entry name" value="Class_I_gatase-like"/>
</dbReference>
<protein>
    <submittedName>
        <fullName evidence="2">Glutamine amidotransferase</fullName>
    </submittedName>
</protein>
<dbReference type="PANTHER" id="PTHR42695">
    <property type="entry name" value="GLUTAMINE AMIDOTRANSFERASE YLR126C-RELATED"/>
    <property type="match status" value="1"/>
</dbReference>
<sequence length="248" mass="26192">MNRSRPRAVAVRHVAFEDLGLLAAPLDAMGWDVSYCEAATEDLSHRSIGGADLLIVLGGPIGVGDVADYPFLAAELKMIEKRLRRCAPTFGVGLGAQLMAAALGARVHRGPFRKIGWGPVSLTPQGAASSLSAIVRERADVLHWRGEAFDLPKGATRLAFSDDCDNQAFAFGKRALAVQFHVEAGPLELEEWYVGHAAELAAEGVSVANLRAQGRDRAATSERVATGVFGGWLAGLPAQGSRPSLALA</sequence>
<organism evidence="2 3">
    <name type="scientific">Ancylobacter novellus</name>
    <name type="common">Thiobacillus novellus</name>
    <dbReference type="NCBI Taxonomy" id="921"/>
    <lineage>
        <taxon>Bacteria</taxon>
        <taxon>Pseudomonadati</taxon>
        <taxon>Pseudomonadota</taxon>
        <taxon>Alphaproteobacteria</taxon>
        <taxon>Hyphomicrobiales</taxon>
        <taxon>Xanthobacteraceae</taxon>
        <taxon>Ancylobacter</taxon>
    </lineage>
</organism>
<dbReference type="Proteomes" id="UP000249577">
    <property type="component" value="Unassembled WGS sequence"/>
</dbReference>
<dbReference type="GO" id="GO:0016740">
    <property type="term" value="F:transferase activity"/>
    <property type="evidence" value="ECO:0007669"/>
    <property type="project" value="UniProtKB-KW"/>
</dbReference>
<comment type="caution">
    <text evidence="2">The sequence shown here is derived from an EMBL/GenBank/DDBJ whole genome shotgun (WGS) entry which is preliminary data.</text>
</comment>
<dbReference type="NCBIfam" id="NF005458">
    <property type="entry name" value="PRK07053.1"/>
    <property type="match status" value="1"/>
</dbReference>
<evidence type="ECO:0000313" key="2">
    <source>
        <dbReference type="EMBL" id="PZQ18010.1"/>
    </source>
</evidence>
<dbReference type="InterPro" id="IPR044992">
    <property type="entry name" value="ChyE-like"/>
</dbReference>
<dbReference type="CDD" id="cd01741">
    <property type="entry name" value="GATase1_1"/>
    <property type="match status" value="1"/>
</dbReference>
<gene>
    <name evidence="2" type="ORF">DI565_04660</name>
</gene>
<dbReference type="SUPFAM" id="SSF52317">
    <property type="entry name" value="Class I glutamine amidotransferase-like"/>
    <property type="match status" value="1"/>
</dbReference>
<dbReference type="GO" id="GO:0005829">
    <property type="term" value="C:cytosol"/>
    <property type="evidence" value="ECO:0007669"/>
    <property type="project" value="TreeGrafter"/>
</dbReference>
<evidence type="ECO:0000313" key="3">
    <source>
        <dbReference type="Proteomes" id="UP000249577"/>
    </source>
</evidence>
<keyword evidence="2" id="KW-0808">Transferase</keyword>
<accession>A0A2W5MWF4</accession>
<dbReference type="Pfam" id="PF00117">
    <property type="entry name" value="GATase"/>
    <property type="match status" value="1"/>
</dbReference>
<keyword evidence="2" id="KW-0315">Glutamine amidotransferase</keyword>
<dbReference type="AlphaFoldDB" id="A0A2W5MWF4"/>
<dbReference type="Gene3D" id="3.40.50.880">
    <property type="match status" value="1"/>
</dbReference>
<dbReference type="EMBL" id="QFPN01000002">
    <property type="protein sequence ID" value="PZQ18010.1"/>
    <property type="molecule type" value="Genomic_DNA"/>
</dbReference>
<name>A0A2W5MWF4_ANCNO</name>
<feature type="domain" description="Glutamine amidotransferase" evidence="1">
    <location>
        <begin position="45"/>
        <end position="186"/>
    </location>
</feature>
<proteinExistence type="predicted"/>